<name>A0ABP7BB32_9ACTN</name>
<reference evidence="3" key="1">
    <citation type="journal article" date="2019" name="Int. J. Syst. Evol. Microbiol.">
        <title>The Global Catalogue of Microorganisms (GCM) 10K type strain sequencing project: providing services to taxonomists for standard genome sequencing and annotation.</title>
        <authorList>
            <consortium name="The Broad Institute Genomics Platform"/>
            <consortium name="The Broad Institute Genome Sequencing Center for Infectious Disease"/>
            <person name="Wu L."/>
            <person name="Ma J."/>
        </authorList>
    </citation>
    <scope>NUCLEOTIDE SEQUENCE [LARGE SCALE GENOMIC DNA]</scope>
    <source>
        <strain evidence="3">JCM 16904</strain>
    </source>
</reference>
<dbReference type="Proteomes" id="UP001500902">
    <property type="component" value="Unassembled WGS sequence"/>
</dbReference>
<accession>A0ABP7BB32</accession>
<gene>
    <name evidence="2" type="ORF">GCM10022224_016800</name>
</gene>
<proteinExistence type="predicted"/>
<dbReference type="RefSeq" id="WP_344874703.1">
    <property type="nucleotide sequence ID" value="NZ_BAAAZP010000027.1"/>
</dbReference>
<feature type="domain" description="PucR C-terminal helix-turn-helix" evidence="1">
    <location>
        <begin position="279"/>
        <end position="334"/>
    </location>
</feature>
<sequence>MRELVSQVAAVDLAAAESLKVVGLFDALVESRAPLEGLVRAAAAFAASPAGLLHPDRQVAIRVDADGGRMGSTTSQAEIESRWLSRPIQGGGLVWVERAGPATPRDLLLLERLAVAVHLSLDRLSGGLPDTAAAVAVLLDATASEEVRARSARSLGFPATAPARVLLRPPGPRGAVLPARTAIVQTSAGPVRATVAPLMEKPPADGRVGVGAPSPVTALPPSLRGALAALQLTSEQYPVLSADDLGLLACLDSTPPLNRALKEAVARIGRVMAESWGADTLRALATTDSVRAAAGLCAVHHSTVQARCQQISARLGYDVRGATGRLRLALDLAAHCLTTTMFGYDETG</sequence>
<dbReference type="PANTHER" id="PTHR33744">
    <property type="entry name" value="CARBOHYDRATE DIACID REGULATOR"/>
    <property type="match status" value="1"/>
</dbReference>
<dbReference type="InterPro" id="IPR042070">
    <property type="entry name" value="PucR_C-HTH_sf"/>
</dbReference>
<evidence type="ECO:0000313" key="3">
    <source>
        <dbReference type="Proteomes" id="UP001500902"/>
    </source>
</evidence>
<dbReference type="PANTHER" id="PTHR33744:SF1">
    <property type="entry name" value="DNA-BINDING TRANSCRIPTIONAL ACTIVATOR ADER"/>
    <property type="match status" value="1"/>
</dbReference>
<dbReference type="InterPro" id="IPR025736">
    <property type="entry name" value="PucR_C-HTH_dom"/>
</dbReference>
<dbReference type="Gene3D" id="1.10.10.2840">
    <property type="entry name" value="PucR C-terminal helix-turn-helix domain"/>
    <property type="match status" value="1"/>
</dbReference>
<evidence type="ECO:0000313" key="2">
    <source>
        <dbReference type="EMBL" id="GAA3654482.1"/>
    </source>
</evidence>
<comment type="caution">
    <text evidence="2">The sequence shown here is derived from an EMBL/GenBank/DDBJ whole genome shotgun (WGS) entry which is preliminary data.</text>
</comment>
<protein>
    <submittedName>
        <fullName evidence="2">Helix-turn-helix domain-containing protein</fullName>
    </submittedName>
</protein>
<dbReference type="InterPro" id="IPR051448">
    <property type="entry name" value="CdaR-like_regulators"/>
</dbReference>
<dbReference type="Pfam" id="PF13556">
    <property type="entry name" value="HTH_30"/>
    <property type="match status" value="1"/>
</dbReference>
<keyword evidence="3" id="KW-1185">Reference proteome</keyword>
<evidence type="ECO:0000259" key="1">
    <source>
        <dbReference type="Pfam" id="PF13556"/>
    </source>
</evidence>
<dbReference type="EMBL" id="BAAAZP010000027">
    <property type="protein sequence ID" value="GAA3654482.1"/>
    <property type="molecule type" value="Genomic_DNA"/>
</dbReference>
<organism evidence="2 3">
    <name type="scientific">Nonomuraea antimicrobica</name>
    <dbReference type="NCBI Taxonomy" id="561173"/>
    <lineage>
        <taxon>Bacteria</taxon>
        <taxon>Bacillati</taxon>
        <taxon>Actinomycetota</taxon>
        <taxon>Actinomycetes</taxon>
        <taxon>Streptosporangiales</taxon>
        <taxon>Streptosporangiaceae</taxon>
        <taxon>Nonomuraea</taxon>
    </lineage>
</organism>